<keyword evidence="4 5" id="KW-0720">Serine protease</keyword>
<dbReference type="GO" id="GO:0006508">
    <property type="term" value="P:proteolysis"/>
    <property type="evidence" value="ECO:0007669"/>
    <property type="project" value="UniProtKB-KW"/>
</dbReference>
<dbReference type="GO" id="GO:0007165">
    <property type="term" value="P:signal transduction"/>
    <property type="evidence" value="ECO:0007669"/>
    <property type="project" value="TreeGrafter"/>
</dbReference>
<feature type="compositionally biased region" description="Basic and acidic residues" evidence="6">
    <location>
        <begin position="585"/>
        <end position="606"/>
    </location>
</feature>
<dbReference type="GO" id="GO:0030288">
    <property type="term" value="C:outer membrane-bounded periplasmic space"/>
    <property type="evidence" value="ECO:0007669"/>
    <property type="project" value="TreeGrafter"/>
</dbReference>
<feature type="domain" description="PDZ" evidence="7">
    <location>
        <begin position="149"/>
        <end position="212"/>
    </location>
</feature>
<dbReference type="GO" id="GO:0008236">
    <property type="term" value="F:serine-type peptidase activity"/>
    <property type="evidence" value="ECO:0007669"/>
    <property type="project" value="UniProtKB-KW"/>
</dbReference>
<evidence type="ECO:0000256" key="5">
    <source>
        <dbReference type="RuleBase" id="RU004404"/>
    </source>
</evidence>
<dbReference type="PROSITE" id="PS50106">
    <property type="entry name" value="PDZ"/>
    <property type="match status" value="1"/>
</dbReference>
<dbReference type="Gene3D" id="3.90.226.10">
    <property type="entry name" value="2-enoyl-CoA Hydratase, Chain A, domain 1"/>
    <property type="match status" value="1"/>
</dbReference>
<dbReference type="PANTHER" id="PTHR32060">
    <property type="entry name" value="TAIL-SPECIFIC PROTEASE"/>
    <property type="match status" value="1"/>
</dbReference>
<keyword evidence="2 5" id="KW-0645">Protease</keyword>
<name>A0A537JKW6_9BACT</name>
<reference evidence="8 9" key="1">
    <citation type="journal article" date="2019" name="Nat. Microbiol.">
        <title>Mediterranean grassland soil C-N compound turnover is dependent on rainfall and depth, and is mediated by genomically divergent microorganisms.</title>
        <authorList>
            <person name="Diamond S."/>
            <person name="Andeer P.F."/>
            <person name="Li Z."/>
            <person name="Crits-Christoph A."/>
            <person name="Burstein D."/>
            <person name="Anantharaman K."/>
            <person name="Lane K.R."/>
            <person name="Thomas B.C."/>
            <person name="Pan C."/>
            <person name="Northen T.R."/>
            <person name="Banfield J.F."/>
        </authorList>
    </citation>
    <scope>NUCLEOTIDE SEQUENCE [LARGE SCALE GENOMIC DNA]</scope>
    <source>
        <strain evidence="8">NP_7</strain>
    </source>
</reference>
<evidence type="ECO:0000259" key="7">
    <source>
        <dbReference type="PROSITE" id="PS50106"/>
    </source>
</evidence>
<protein>
    <submittedName>
        <fullName evidence="8">S41 family peptidase</fullName>
    </submittedName>
</protein>
<dbReference type="InterPro" id="IPR029045">
    <property type="entry name" value="ClpP/crotonase-like_dom_sf"/>
</dbReference>
<dbReference type="GO" id="GO:0004175">
    <property type="term" value="F:endopeptidase activity"/>
    <property type="evidence" value="ECO:0007669"/>
    <property type="project" value="TreeGrafter"/>
</dbReference>
<dbReference type="InterPro" id="IPR005151">
    <property type="entry name" value="Tail-specific_protease"/>
</dbReference>
<dbReference type="NCBIfam" id="TIGR00225">
    <property type="entry name" value="prc"/>
    <property type="match status" value="1"/>
</dbReference>
<dbReference type="CDD" id="cd06567">
    <property type="entry name" value="Peptidase_S41"/>
    <property type="match status" value="1"/>
</dbReference>
<dbReference type="SUPFAM" id="SSF50156">
    <property type="entry name" value="PDZ domain-like"/>
    <property type="match status" value="1"/>
</dbReference>
<evidence type="ECO:0000256" key="4">
    <source>
        <dbReference type="ARBA" id="ARBA00022825"/>
    </source>
</evidence>
<dbReference type="Gene3D" id="3.30.750.44">
    <property type="match status" value="1"/>
</dbReference>
<evidence type="ECO:0000256" key="3">
    <source>
        <dbReference type="ARBA" id="ARBA00022801"/>
    </source>
</evidence>
<dbReference type="InterPro" id="IPR004447">
    <property type="entry name" value="Peptidase_S41A"/>
</dbReference>
<dbReference type="InterPro" id="IPR001478">
    <property type="entry name" value="PDZ"/>
</dbReference>
<dbReference type="InterPro" id="IPR036034">
    <property type="entry name" value="PDZ_sf"/>
</dbReference>
<dbReference type="EMBL" id="VBAO01000046">
    <property type="protein sequence ID" value="TMI84110.1"/>
    <property type="molecule type" value="Genomic_DNA"/>
</dbReference>
<accession>A0A537JKW6</accession>
<dbReference type="CDD" id="cd06782">
    <property type="entry name" value="cpPDZ_CPP-like"/>
    <property type="match status" value="1"/>
</dbReference>
<organism evidence="8 9">
    <name type="scientific">Candidatus Segetimicrobium genomatis</name>
    <dbReference type="NCBI Taxonomy" id="2569760"/>
    <lineage>
        <taxon>Bacteria</taxon>
        <taxon>Bacillati</taxon>
        <taxon>Candidatus Sysuimicrobiota</taxon>
        <taxon>Candidatus Sysuimicrobiia</taxon>
        <taxon>Candidatus Sysuimicrobiales</taxon>
        <taxon>Candidatus Segetimicrobiaceae</taxon>
        <taxon>Candidatus Segetimicrobium</taxon>
    </lineage>
</organism>
<dbReference type="SMART" id="SM00228">
    <property type="entry name" value="PDZ"/>
    <property type="match status" value="1"/>
</dbReference>
<comment type="similarity">
    <text evidence="1 5">Belongs to the peptidase S41A family.</text>
</comment>
<dbReference type="Proteomes" id="UP000320048">
    <property type="component" value="Unassembled WGS sequence"/>
</dbReference>
<dbReference type="PANTHER" id="PTHR32060:SF30">
    <property type="entry name" value="CARBOXY-TERMINAL PROCESSING PROTEASE CTPA"/>
    <property type="match status" value="1"/>
</dbReference>
<evidence type="ECO:0000313" key="9">
    <source>
        <dbReference type="Proteomes" id="UP000320048"/>
    </source>
</evidence>
<dbReference type="AlphaFoldDB" id="A0A537JKW6"/>
<evidence type="ECO:0000313" key="8">
    <source>
        <dbReference type="EMBL" id="TMI84110.1"/>
    </source>
</evidence>
<keyword evidence="3 5" id="KW-0378">Hydrolase</keyword>
<evidence type="ECO:0000256" key="1">
    <source>
        <dbReference type="ARBA" id="ARBA00009179"/>
    </source>
</evidence>
<sequence length="622" mass="65135">MAVLRTAPARWFVVALAVLVLVVPFSPAQRAAAADHSLVFAALHVLEDEYVDPVEAVPLLNASIAALRKATNQSATALADIPIGTPRTEAEAAFAATFAHAVQLSLVPETQLAYAATAGMLASLRDSHTNFLNPQQYEENRQQLMGKPGFSGIGVVITSRKDPAGEGWIFVEDVFPGSPAEAAGLKRFDRIVQVDGKSLKNASSQDASQVIRGPAGSTVTLTILRSDQSITVSVVRASIQQHPVEARFIQPGVAYVKLYEFSRGAGSRLRSALLTLGLQEPLRSVVLDLRANPGGLIHEAVAVGSLFLPSRTTLSRITERGHAPNVLQTAGVPLFPRTALAVLVDGSSASASEILAGAFKDLRRATIVGEKTAGALGGSVTVRLPEGAGMQVTVERITTPLGTAVEGVGIAPDVQVTLSINDMLRGEDTQLEAALRVIGALASGGGGPGGTTREPVEDPRVRLRVVGRRGHRRRGAGMGRCHWACPRWAGIDAAPCGPSGRAEAPPRLASGRRGSAVLSPGAGAGAPPVHGPAHGVLAGVASRRLRDRLVRPAEETAVVLGPRPLRRMPGGELGAQPLPRLRQRGKIDGQRRNLWGDRDGRERPDDPAGVESLGEGPRSTAG</sequence>
<feature type="region of interest" description="Disordered" evidence="6">
    <location>
        <begin position="562"/>
        <end position="622"/>
    </location>
</feature>
<evidence type="ECO:0000256" key="6">
    <source>
        <dbReference type="SAM" id="MobiDB-lite"/>
    </source>
</evidence>
<gene>
    <name evidence="8" type="ORF">E6H04_01840</name>
</gene>
<dbReference type="Pfam" id="PF03572">
    <property type="entry name" value="Peptidase_S41"/>
    <property type="match status" value="1"/>
</dbReference>
<feature type="region of interest" description="Disordered" evidence="6">
    <location>
        <begin position="498"/>
        <end position="529"/>
    </location>
</feature>
<comment type="caution">
    <text evidence="8">The sequence shown here is derived from an EMBL/GenBank/DDBJ whole genome shotgun (WGS) entry which is preliminary data.</text>
</comment>
<proteinExistence type="inferred from homology"/>
<dbReference type="Pfam" id="PF00595">
    <property type="entry name" value="PDZ"/>
    <property type="match status" value="1"/>
</dbReference>
<dbReference type="SMART" id="SM00245">
    <property type="entry name" value="TSPc"/>
    <property type="match status" value="1"/>
</dbReference>
<evidence type="ECO:0000256" key="2">
    <source>
        <dbReference type="ARBA" id="ARBA00022670"/>
    </source>
</evidence>
<dbReference type="Gene3D" id="2.30.42.10">
    <property type="match status" value="1"/>
</dbReference>
<dbReference type="SUPFAM" id="SSF52096">
    <property type="entry name" value="ClpP/crotonase"/>
    <property type="match status" value="1"/>
</dbReference>